<dbReference type="EMBL" id="CP003167">
    <property type="protein sequence ID" value="AGB02291.1"/>
    <property type="molecule type" value="Genomic_DNA"/>
</dbReference>
<sequence length="438" mass="48619">MIPDSITPDTQVTFLLCGRFGQNESSKTPLNAAEYFSLCQWLRNESKTLPDLFDSEVVDRYSKISRFDAKRLPELLNRGGALALAVEDWNNKGIWILSPTDKHYPRRLTERLPNKAPPLLFGAGNPQLLSKGGLAVVGSRDISERAKLATHKIGRLCVQNRIPLISGGARGVDSEAMQTVLEEGGQVIGFIADSLLKMSLNGKYRQALRDQRLVLVTSNDPKTPFSVGNAMARNKFVYCLSDWTLVIASSYNEGGTWAGATENLKNKWVPLFVREDVDVPEGNYRLIERGATAIRSDSFTDPDVFLTILKNSQAMVGKPCIVCDLTSTYSTSEETPVPHEIAAGPVEIPSSTQKISQEINIGQKPNDLFPIVWPCIEKQLATPKTEKELAECFNVEVKQMRAWLSSAVEKGDVQKLVKPVRYVLPKKPKVSLDTWIEN</sequence>
<dbReference type="Gene3D" id="3.40.50.450">
    <property type="match status" value="1"/>
</dbReference>
<dbReference type="GO" id="GO:0009294">
    <property type="term" value="P:DNA-mediated transformation"/>
    <property type="evidence" value="ECO:0007669"/>
    <property type="project" value="InterPro"/>
</dbReference>
<name>L0HET9_METFS</name>
<reference evidence="3 4" key="2">
    <citation type="journal article" date="2014" name="Genome Announc.">
        <title>Complete Genome Sequence of Methanoregula formicica SMSPT, a Mesophilic Hydrogenotrophic Methanogen Isolated from a Methanogenic Upflow Anaerobic Sludge Blanket Reactor.</title>
        <authorList>
            <person name="Yamamoto K."/>
            <person name="Tamaki H."/>
            <person name="Cadillo-Quiroz H."/>
            <person name="Imachi H."/>
            <person name="Kyrpides N."/>
            <person name="Woyke T."/>
            <person name="Goodwin L."/>
            <person name="Zinder S.H."/>
            <person name="Kamagata Y."/>
            <person name="Liu W.T."/>
        </authorList>
    </citation>
    <scope>NUCLEOTIDE SEQUENCE [LARGE SCALE GENOMIC DNA]</scope>
    <source>
        <strain evidence="4">DSM 22288 / NBRC 105244 / SMSP</strain>
    </source>
</reference>
<dbReference type="RefSeq" id="WP_015285254.1">
    <property type="nucleotide sequence ID" value="NC_019943.1"/>
</dbReference>
<proteinExistence type="inferred from homology"/>
<gene>
    <name evidence="3" type="ordered locus">Metfor_1248</name>
</gene>
<organism evidence="3 4">
    <name type="scientific">Methanoregula formicica (strain DSM 22288 / NBRC 105244 / SMSP)</name>
    <dbReference type="NCBI Taxonomy" id="593750"/>
    <lineage>
        <taxon>Archaea</taxon>
        <taxon>Methanobacteriati</taxon>
        <taxon>Methanobacteriota</taxon>
        <taxon>Stenosarchaea group</taxon>
        <taxon>Methanomicrobia</taxon>
        <taxon>Methanomicrobiales</taxon>
        <taxon>Methanoregulaceae</taxon>
        <taxon>Methanoregula</taxon>
    </lineage>
</organism>
<dbReference type="HOGENOM" id="CLU_043668_0_0_2"/>
<dbReference type="PANTHER" id="PTHR43022:SF1">
    <property type="entry name" value="PROTEIN SMF"/>
    <property type="match status" value="1"/>
</dbReference>
<dbReference type="InterPro" id="IPR057666">
    <property type="entry name" value="DrpA_SLOG"/>
</dbReference>
<evidence type="ECO:0000313" key="3">
    <source>
        <dbReference type="EMBL" id="AGB02291.1"/>
    </source>
</evidence>
<evidence type="ECO:0000259" key="2">
    <source>
        <dbReference type="Pfam" id="PF02481"/>
    </source>
</evidence>
<dbReference type="KEGG" id="mfo:Metfor_1248"/>
<dbReference type="Pfam" id="PF02481">
    <property type="entry name" value="DNA_processg_A"/>
    <property type="match status" value="1"/>
</dbReference>
<comment type="similarity">
    <text evidence="1">Belongs to the DprA/Smf family.</text>
</comment>
<reference evidence="4" key="1">
    <citation type="submission" date="2011-12" db="EMBL/GenBank/DDBJ databases">
        <title>Complete sequence of Methanoregula formicicum SMSP.</title>
        <authorList>
            <person name="Lucas S."/>
            <person name="Han J."/>
            <person name="Lapidus A."/>
            <person name="Cheng J.-F."/>
            <person name="Goodwin L."/>
            <person name="Pitluck S."/>
            <person name="Peters L."/>
            <person name="Ovchinnikova G."/>
            <person name="Teshima H."/>
            <person name="Detter J.C."/>
            <person name="Han C."/>
            <person name="Tapia R."/>
            <person name="Land M."/>
            <person name="Hauser L."/>
            <person name="Kyrpides N."/>
            <person name="Ivanova N."/>
            <person name="Pagani I."/>
            <person name="Imachi H."/>
            <person name="Tamaki H."/>
            <person name="Sekiguchi Y."/>
            <person name="Kamagata Y."/>
            <person name="Cadillo-Quiroz H."/>
            <person name="Zinder S."/>
            <person name="Liu W.-T."/>
            <person name="Woyke T."/>
        </authorList>
    </citation>
    <scope>NUCLEOTIDE SEQUENCE [LARGE SCALE GENOMIC DNA]</scope>
    <source>
        <strain evidence="4">DSM 22288 / NBRC 105244 / SMSP</strain>
    </source>
</reference>
<dbReference type="InParanoid" id="L0HET9"/>
<dbReference type="Proteomes" id="UP000010824">
    <property type="component" value="Chromosome"/>
</dbReference>
<accession>L0HET9</accession>
<dbReference type="AlphaFoldDB" id="L0HET9"/>
<dbReference type="SUPFAM" id="SSF102405">
    <property type="entry name" value="MCP/YpsA-like"/>
    <property type="match status" value="1"/>
</dbReference>
<keyword evidence="4" id="KW-1185">Reference proteome</keyword>
<evidence type="ECO:0000256" key="1">
    <source>
        <dbReference type="ARBA" id="ARBA00006525"/>
    </source>
</evidence>
<evidence type="ECO:0000313" key="4">
    <source>
        <dbReference type="Proteomes" id="UP000010824"/>
    </source>
</evidence>
<protein>
    <submittedName>
        <fullName evidence="3">Putative Rossmann fold nucleotide-binding protein involved in DNA uptake</fullName>
    </submittedName>
</protein>
<dbReference type="PANTHER" id="PTHR43022">
    <property type="entry name" value="PROTEIN SMF"/>
    <property type="match status" value="1"/>
</dbReference>
<dbReference type="STRING" id="593750.Metfor_1248"/>
<dbReference type="eggNOG" id="arCOG02431">
    <property type="taxonomic scope" value="Archaea"/>
</dbReference>
<dbReference type="InterPro" id="IPR003488">
    <property type="entry name" value="DprA"/>
</dbReference>
<feature type="domain" description="Smf/DprA SLOG" evidence="2">
    <location>
        <begin position="96"/>
        <end position="296"/>
    </location>
</feature>
<dbReference type="GeneID" id="14310561"/>